<sequence length="68" mass="7685">MTEQRHVYLHERPELCCMHSPPRDTYDACDPDKETTADRGQSQHPTMGLSCGSNISPSRHSRTVDDEA</sequence>
<feature type="region of interest" description="Disordered" evidence="1">
    <location>
        <begin position="28"/>
        <end position="68"/>
    </location>
</feature>
<accession>A0A017SL55</accession>
<gene>
    <name evidence="2" type="ORF">EURHEDRAFT_410439</name>
</gene>
<evidence type="ECO:0000313" key="2">
    <source>
        <dbReference type="EMBL" id="EYE97374.1"/>
    </source>
</evidence>
<dbReference type="AlphaFoldDB" id="A0A017SL55"/>
<dbReference type="Proteomes" id="UP000019804">
    <property type="component" value="Unassembled WGS sequence"/>
</dbReference>
<dbReference type="GeneID" id="63696477"/>
<dbReference type="RefSeq" id="XP_040641062.1">
    <property type="nucleotide sequence ID" value="XM_040781353.1"/>
</dbReference>
<reference evidence="3" key="1">
    <citation type="journal article" date="2014" name="Nat. Commun.">
        <title>Genomic adaptations of the halophilic Dead Sea filamentous fungus Eurotium rubrum.</title>
        <authorList>
            <person name="Kis-Papo T."/>
            <person name="Weig A.R."/>
            <person name="Riley R."/>
            <person name="Persoh D."/>
            <person name="Salamov A."/>
            <person name="Sun H."/>
            <person name="Lipzen A."/>
            <person name="Wasser S.P."/>
            <person name="Rambold G."/>
            <person name="Grigoriev I.V."/>
            <person name="Nevo E."/>
        </authorList>
    </citation>
    <scope>NUCLEOTIDE SEQUENCE [LARGE SCALE GENOMIC DNA]</scope>
    <source>
        <strain evidence="3">CBS 135680</strain>
    </source>
</reference>
<feature type="compositionally biased region" description="Polar residues" evidence="1">
    <location>
        <begin position="38"/>
        <end position="58"/>
    </location>
</feature>
<organism evidence="2 3">
    <name type="scientific">Aspergillus ruber (strain CBS 135680)</name>
    <dbReference type="NCBI Taxonomy" id="1388766"/>
    <lineage>
        <taxon>Eukaryota</taxon>
        <taxon>Fungi</taxon>
        <taxon>Dikarya</taxon>
        <taxon>Ascomycota</taxon>
        <taxon>Pezizomycotina</taxon>
        <taxon>Eurotiomycetes</taxon>
        <taxon>Eurotiomycetidae</taxon>
        <taxon>Eurotiales</taxon>
        <taxon>Aspergillaceae</taxon>
        <taxon>Aspergillus</taxon>
        <taxon>Aspergillus subgen. Aspergillus</taxon>
    </lineage>
</organism>
<protein>
    <submittedName>
        <fullName evidence="2">Uncharacterized protein</fullName>
    </submittedName>
</protein>
<feature type="compositionally biased region" description="Basic and acidic residues" evidence="1">
    <location>
        <begin position="28"/>
        <end position="37"/>
    </location>
</feature>
<name>A0A017SL55_ASPRC</name>
<keyword evidence="3" id="KW-1185">Reference proteome</keyword>
<proteinExistence type="predicted"/>
<evidence type="ECO:0000313" key="3">
    <source>
        <dbReference type="Proteomes" id="UP000019804"/>
    </source>
</evidence>
<dbReference type="HOGENOM" id="CLU_2793560_0_0_1"/>
<dbReference type="EMBL" id="KK088416">
    <property type="protein sequence ID" value="EYE97374.1"/>
    <property type="molecule type" value="Genomic_DNA"/>
</dbReference>
<evidence type="ECO:0000256" key="1">
    <source>
        <dbReference type="SAM" id="MobiDB-lite"/>
    </source>
</evidence>